<feature type="coiled-coil region" evidence="3">
    <location>
        <begin position="57"/>
        <end position="117"/>
    </location>
</feature>
<gene>
    <name evidence="4" type="ORF">SAMN05920897_102188</name>
</gene>
<dbReference type="Gene3D" id="3.30.910.20">
    <property type="entry name" value="Skp domain"/>
    <property type="match status" value="1"/>
</dbReference>
<reference evidence="5" key="1">
    <citation type="submission" date="2017-01" db="EMBL/GenBank/DDBJ databases">
        <authorList>
            <person name="Varghese N."/>
            <person name="Submissions S."/>
        </authorList>
    </citation>
    <scope>NUCLEOTIDE SEQUENCE [LARGE SCALE GENOMIC DNA]</scope>
    <source>
        <strain evidence="5">ASpG1</strain>
    </source>
</reference>
<evidence type="ECO:0000256" key="3">
    <source>
        <dbReference type="SAM" id="Coils"/>
    </source>
</evidence>
<sequence>MKYYTSLGQTGRIIRFLLAGGILLLGGAIVSAQGISTVGIVNINQVYNSFYRDSQAVRDLERLRQQYQEEIDEHFLELESLKDRHVSAREVGNRRRADQLEDQITELQRFLEDLTRRRRQQLEHRQSQLLSDDFLQRLQNAIQYVAETEGFTLILRSDTEGIQWWSSEIDVSDKVLQRLIRTSSR</sequence>
<evidence type="ECO:0000256" key="2">
    <source>
        <dbReference type="ARBA" id="ARBA00022729"/>
    </source>
</evidence>
<keyword evidence="3" id="KW-0175">Coiled coil</keyword>
<evidence type="ECO:0000313" key="5">
    <source>
        <dbReference type="Proteomes" id="UP000186400"/>
    </source>
</evidence>
<evidence type="ECO:0000313" key="4">
    <source>
        <dbReference type="EMBL" id="SIQ00805.1"/>
    </source>
</evidence>
<dbReference type="GO" id="GO:0005829">
    <property type="term" value="C:cytosol"/>
    <property type="evidence" value="ECO:0007669"/>
    <property type="project" value="TreeGrafter"/>
</dbReference>
<dbReference type="InterPro" id="IPR005632">
    <property type="entry name" value="Chaperone_Skp"/>
</dbReference>
<dbReference type="Proteomes" id="UP000186400">
    <property type="component" value="Unassembled WGS sequence"/>
</dbReference>
<evidence type="ECO:0000256" key="1">
    <source>
        <dbReference type="ARBA" id="ARBA00009091"/>
    </source>
</evidence>
<dbReference type="AlphaFoldDB" id="A0A1N6P8Z6"/>
<dbReference type="OrthoDB" id="370855at2"/>
<accession>A0A1N6P8Z6</accession>
<dbReference type="PANTHER" id="PTHR35089:SF1">
    <property type="entry name" value="CHAPERONE PROTEIN SKP"/>
    <property type="match status" value="1"/>
</dbReference>
<name>A0A1N6P8Z6_9SPIO</name>
<dbReference type="PANTHER" id="PTHR35089">
    <property type="entry name" value="CHAPERONE PROTEIN SKP"/>
    <property type="match status" value="1"/>
</dbReference>
<dbReference type="EMBL" id="FTMS01000002">
    <property type="protein sequence ID" value="SIQ00805.1"/>
    <property type="molecule type" value="Genomic_DNA"/>
</dbReference>
<dbReference type="Pfam" id="PF03938">
    <property type="entry name" value="OmpH"/>
    <property type="match status" value="1"/>
</dbReference>
<dbReference type="STRING" id="159291.SAMN05920897_102188"/>
<dbReference type="GO" id="GO:0050821">
    <property type="term" value="P:protein stabilization"/>
    <property type="evidence" value="ECO:0007669"/>
    <property type="project" value="TreeGrafter"/>
</dbReference>
<dbReference type="GO" id="GO:0051082">
    <property type="term" value="F:unfolded protein binding"/>
    <property type="evidence" value="ECO:0007669"/>
    <property type="project" value="InterPro"/>
</dbReference>
<dbReference type="SMART" id="SM00935">
    <property type="entry name" value="OmpH"/>
    <property type="match status" value="1"/>
</dbReference>
<dbReference type="InterPro" id="IPR024930">
    <property type="entry name" value="Skp_dom_sf"/>
</dbReference>
<comment type="similarity">
    <text evidence="1">Belongs to the Skp family.</text>
</comment>
<keyword evidence="5" id="KW-1185">Reference proteome</keyword>
<organism evidence="4 5">
    <name type="scientific">Alkalispirochaeta americana</name>
    <dbReference type="NCBI Taxonomy" id="159291"/>
    <lineage>
        <taxon>Bacteria</taxon>
        <taxon>Pseudomonadati</taxon>
        <taxon>Spirochaetota</taxon>
        <taxon>Spirochaetia</taxon>
        <taxon>Spirochaetales</taxon>
        <taxon>Spirochaetaceae</taxon>
        <taxon>Alkalispirochaeta</taxon>
    </lineage>
</organism>
<dbReference type="RefSeq" id="WP_076487726.1">
    <property type="nucleotide sequence ID" value="NZ_FTMS01000002.1"/>
</dbReference>
<keyword evidence="2" id="KW-0732">Signal</keyword>
<proteinExistence type="inferred from homology"/>
<dbReference type="SUPFAM" id="SSF111384">
    <property type="entry name" value="OmpH-like"/>
    <property type="match status" value="1"/>
</dbReference>
<protein>
    <submittedName>
        <fullName evidence="4">Periplasmic chaperone for outer membrane proteins Skp</fullName>
    </submittedName>
</protein>